<dbReference type="AlphaFoldDB" id="A0A8J8W193"/>
<sequence>MLRNDRLSEFEARSPIDDRSPTEKVLSSPRHSAHRPPLRARPQTWHPYVPVEPPVDISSSRSIGVHAILNPPVRGMTPLEKPIRRERTSRASMSSTSARSAIRPRQGSSPAPRSSMSLASQPLSPGSLQRSGRIPESPSSYYSTPVGMTASARSKTAQSPFLSQEPPVNFGQQQQQQVPLPSLVGSPISHDAALRPLASSPVLQPLTRNSLNSPSNVLSRHMSTGPTPRAHPHSLEESPSTPQSIFSHLGHVSPVVAGVPISSCTATSSTPAPSNYPRPDLIDRAMSSIVVPHSNLPDEKPGTQAMIPCLLDLKSGSSTQAEKRKANSDASRRFRNRKRNEMQLEQRLNAQQDEIQRHAETIRHQAEEIRFLLSQRDHYRAERNFFREAFERLDGAKYSLQRPSSPRPIHLNTVSGMDTPKSGTASSPTSVKREPAPMRLLESVRSQSEWAASDASSTFSSPAGPITGSSGPHHPPPLHYPSQSSTGDVSPRTNPASMAGVSLAPLQKPWSRS</sequence>
<evidence type="ECO:0000313" key="3">
    <source>
        <dbReference type="EMBL" id="KAF7715787.1"/>
    </source>
</evidence>
<organism evidence="3 4">
    <name type="scientific">Penicillium ucsense</name>
    <dbReference type="NCBI Taxonomy" id="2839758"/>
    <lineage>
        <taxon>Eukaryota</taxon>
        <taxon>Fungi</taxon>
        <taxon>Dikarya</taxon>
        <taxon>Ascomycota</taxon>
        <taxon>Pezizomycotina</taxon>
        <taxon>Eurotiomycetes</taxon>
        <taxon>Eurotiomycetidae</taxon>
        <taxon>Eurotiales</taxon>
        <taxon>Aspergillaceae</taxon>
        <taxon>Penicillium</taxon>
    </lineage>
</organism>
<feature type="domain" description="BZIP" evidence="2">
    <location>
        <begin position="323"/>
        <end position="337"/>
    </location>
</feature>
<feature type="compositionally biased region" description="Polar residues" evidence="1">
    <location>
        <begin position="206"/>
        <end position="226"/>
    </location>
</feature>
<feature type="compositionally biased region" description="Polar residues" evidence="1">
    <location>
        <begin position="486"/>
        <end position="496"/>
    </location>
</feature>
<feature type="compositionally biased region" description="Basic and acidic residues" evidence="1">
    <location>
        <begin position="1"/>
        <end position="22"/>
    </location>
</feature>
<dbReference type="InterPro" id="IPR004827">
    <property type="entry name" value="bZIP"/>
</dbReference>
<dbReference type="OrthoDB" id="2247093at2759"/>
<feature type="compositionally biased region" description="Polar residues" evidence="1">
    <location>
        <begin position="412"/>
        <end position="430"/>
    </location>
</feature>
<feature type="region of interest" description="Disordered" evidence="1">
    <location>
        <begin position="1"/>
        <end position="184"/>
    </location>
</feature>
<evidence type="ECO:0000256" key="1">
    <source>
        <dbReference type="SAM" id="MobiDB-lite"/>
    </source>
</evidence>
<gene>
    <name evidence="3" type="ORF">PECM_006558</name>
</gene>
<reference evidence="3" key="1">
    <citation type="journal article" date="2020" name="Front. Microbiol.">
        <title>Gene regulatory networks of Penicillium echinulatum 2HH and Penicillium oxalicum 114-2 inferred by a computational biology approach.</title>
        <authorList>
            <person name="Lenz A.R."/>
            <person name="Galan-Vasquez E."/>
            <person name="Balbinot E."/>
            <person name="De Abreu F.P."/>
            <person name="De Oliveira N.S."/>
            <person name="Da Rosa L.O."/>
            <person name="De Avila E Silva S."/>
            <person name="Camassola M."/>
            <person name="Dillon A.J.P."/>
            <person name="Perez-Rueda E."/>
        </authorList>
    </citation>
    <scope>NUCLEOTIDE SEQUENCE</scope>
    <source>
        <strain evidence="3">S1M29</strain>
    </source>
</reference>
<feature type="compositionally biased region" description="Polar residues" evidence="1">
    <location>
        <begin position="444"/>
        <end position="461"/>
    </location>
</feature>
<feature type="region of interest" description="Disordered" evidence="1">
    <location>
        <begin position="398"/>
        <end position="513"/>
    </location>
</feature>
<feature type="region of interest" description="Disordered" evidence="1">
    <location>
        <begin position="199"/>
        <end position="244"/>
    </location>
</feature>
<dbReference type="PROSITE" id="PS00036">
    <property type="entry name" value="BZIP_BASIC"/>
    <property type="match status" value="1"/>
</dbReference>
<protein>
    <submittedName>
        <fullName evidence="3">BZIP transcription factor</fullName>
    </submittedName>
</protein>
<feature type="region of interest" description="Disordered" evidence="1">
    <location>
        <begin position="316"/>
        <end position="337"/>
    </location>
</feature>
<dbReference type="GO" id="GO:0003700">
    <property type="term" value="F:DNA-binding transcription factor activity"/>
    <property type="evidence" value="ECO:0007669"/>
    <property type="project" value="InterPro"/>
</dbReference>
<evidence type="ECO:0000313" key="4">
    <source>
        <dbReference type="Proteomes" id="UP000631181"/>
    </source>
</evidence>
<accession>A0A8J8W193</accession>
<feature type="compositionally biased region" description="Polar residues" evidence="1">
    <location>
        <begin position="106"/>
        <end position="130"/>
    </location>
</feature>
<feature type="compositionally biased region" description="Basic and acidic residues" evidence="1">
    <location>
        <begin position="321"/>
        <end position="332"/>
    </location>
</feature>
<dbReference type="Proteomes" id="UP000631181">
    <property type="component" value="Unassembled WGS sequence"/>
</dbReference>
<dbReference type="EMBL" id="WIWV01000052">
    <property type="protein sequence ID" value="KAF7715787.1"/>
    <property type="molecule type" value="Genomic_DNA"/>
</dbReference>
<evidence type="ECO:0000259" key="2">
    <source>
        <dbReference type="PROSITE" id="PS00036"/>
    </source>
</evidence>
<comment type="caution">
    <text evidence="3">The sequence shown here is derived from an EMBL/GenBank/DDBJ whole genome shotgun (WGS) entry which is preliminary data.</text>
</comment>
<proteinExistence type="predicted"/>
<feature type="compositionally biased region" description="Low complexity" evidence="1">
    <location>
        <begin position="90"/>
        <end position="103"/>
    </location>
</feature>
<name>A0A8J8W193_9EURO</name>
<feature type="compositionally biased region" description="Polar residues" evidence="1">
    <location>
        <begin position="151"/>
        <end position="162"/>
    </location>
</feature>
<keyword evidence="4" id="KW-1185">Reference proteome</keyword>